<dbReference type="AlphaFoldDB" id="A0A3D2X215"/>
<evidence type="ECO:0000313" key="3">
    <source>
        <dbReference type="Proteomes" id="UP000262969"/>
    </source>
</evidence>
<dbReference type="Proteomes" id="UP000262969">
    <property type="component" value="Unassembled WGS sequence"/>
</dbReference>
<dbReference type="InterPro" id="IPR049945">
    <property type="entry name" value="AAA_22"/>
</dbReference>
<name>A0A3D2X215_9FIRM</name>
<comment type="caution">
    <text evidence="2">The sequence shown here is derived from an EMBL/GenBank/DDBJ whole genome shotgun (WGS) entry which is preliminary data.</text>
</comment>
<dbReference type="Pfam" id="PF13401">
    <property type="entry name" value="AAA_22"/>
    <property type="match status" value="1"/>
</dbReference>
<organism evidence="2 3">
    <name type="scientific">Lachnoclostridium phytofermentans</name>
    <dbReference type="NCBI Taxonomy" id="66219"/>
    <lineage>
        <taxon>Bacteria</taxon>
        <taxon>Bacillati</taxon>
        <taxon>Bacillota</taxon>
        <taxon>Clostridia</taxon>
        <taxon>Lachnospirales</taxon>
        <taxon>Lachnospiraceae</taxon>
    </lineage>
</organism>
<evidence type="ECO:0000313" key="2">
    <source>
        <dbReference type="EMBL" id="HCL01189.1"/>
    </source>
</evidence>
<gene>
    <name evidence="2" type="ORF">DHW61_02045</name>
</gene>
<feature type="domain" description="ORC1/DEAH AAA+ ATPase" evidence="1">
    <location>
        <begin position="150"/>
        <end position="286"/>
    </location>
</feature>
<evidence type="ECO:0000259" key="1">
    <source>
        <dbReference type="Pfam" id="PF13401"/>
    </source>
</evidence>
<reference evidence="2 3" key="1">
    <citation type="journal article" date="2018" name="Nat. Biotechnol.">
        <title>A standardized bacterial taxonomy based on genome phylogeny substantially revises the tree of life.</title>
        <authorList>
            <person name="Parks D.H."/>
            <person name="Chuvochina M."/>
            <person name="Waite D.W."/>
            <person name="Rinke C."/>
            <person name="Skarshewski A."/>
            <person name="Chaumeil P.A."/>
            <person name="Hugenholtz P."/>
        </authorList>
    </citation>
    <scope>NUCLEOTIDE SEQUENCE [LARGE SCALE GENOMIC DNA]</scope>
    <source>
        <strain evidence="2">UBA11728</strain>
    </source>
</reference>
<dbReference type="InterPro" id="IPR027417">
    <property type="entry name" value="P-loop_NTPase"/>
</dbReference>
<feature type="non-terminal residue" evidence="2">
    <location>
        <position position="363"/>
    </location>
</feature>
<dbReference type="Gene3D" id="3.40.50.300">
    <property type="entry name" value="P-loop containing nucleotide triphosphate hydrolases"/>
    <property type="match status" value="1"/>
</dbReference>
<accession>A0A3D2X215</accession>
<sequence>MIKNYATGYVNTQYEDIALKFDSITCVEAKYINNLSILDESNDLIDALPPIKTDAQSMEFFEYLPYYTPDEKNLSNAERALAILRLDNLRKPRNFTIQLDLAIALALRRCYMARRKFNIREQQNLLEIGSYYRDCEYRRITGRKVMGFSLIGASGAGKSTSIISALQYYPQVIIHETNNSRCIQVVYLVVECPADGSIKAFYDACFTSLADALGIDIDGLGTARTIDSKAMLFKKLALRYNIGMLVIEEIQNLSIRREDTMNQFLTLTNETQIPIVFVGTYKVYNRVFDIDFRLGRRAGEQIEVGRYKYDALWKNLIETLWRYQWCKQVSNLTEETSRIFYEETGGILDRVINLYQMVQLEAI</sequence>
<dbReference type="EMBL" id="DPVV01000074">
    <property type="protein sequence ID" value="HCL01189.1"/>
    <property type="molecule type" value="Genomic_DNA"/>
</dbReference>
<protein>
    <recommendedName>
        <fullName evidence="1">ORC1/DEAH AAA+ ATPase domain-containing protein</fullName>
    </recommendedName>
</protein>
<proteinExistence type="predicted"/>
<dbReference type="GO" id="GO:0016887">
    <property type="term" value="F:ATP hydrolysis activity"/>
    <property type="evidence" value="ECO:0007669"/>
    <property type="project" value="InterPro"/>
</dbReference>
<dbReference type="SUPFAM" id="SSF52540">
    <property type="entry name" value="P-loop containing nucleoside triphosphate hydrolases"/>
    <property type="match status" value="1"/>
</dbReference>